<reference evidence="3" key="3">
    <citation type="submission" date="2016-11" db="EMBL/GenBank/DDBJ databases">
        <authorList>
            <person name="Varghese N."/>
            <person name="Submissions S."/>
        </authorList>
    </citation>
    <scope>NUCLEOTIDE SEQUENCE [LARGE SCALE GENOMIC DNA]</scope>
    <source>
        <strain evidence="3">DSM 27989</strain>
    </source>
</reference>
<sequence>MPLNDELFIQEVISLQDEMIKSENYNESKRLYAEKLVACIKKYLTSATVQITGSSSQGPFTGVGKIE</sequence>
<evidence type="ECO:0000313" key="4">
    <source>
        <dbReference type="Proteomes" id="UP000650994"/>
    </source>
</evidence>
<dbReference type="OrthoDB" id="1377158at2"/>
<name>A0A1M6VZR3_9FLAO</name>
<dbReference type="Proteomes" id="UP000650994">
    <property type="component" value="Unassembled WGS sequence"/>
</dbReference>
<dbReference type="EMBL" id="BMFL01000002">
    <property type="protein sequence ID" value="GGE89459.1"/>
    <property type="molecule type" value="Genomic_DNA"/>
</dbReference>
<dbReference type="RefSeq" id="WP_072930538.1">
    <property type="nucleotide sequence ID" value="NZ_BMFL01000002.1"/>
</dbReference>
<dbReference type="STRING" id="1434701.SAMN05443634_104104"/>
<evidence type="ECO:0000313" key="2">
    <source>
        <dbReference type="EMBL" id="SHK86992.1"/>
    </source>
</evidence>
<reference evidence="2" key="2">
    <citation type="submission" date="2016-11" db="EMBL/GenBank/DDBJ databases">
        <authorList>
            <person name="Jaros S."/>
            <person name="Januszkiewicz K."/>
            <person name="Wedrychowicz H."/>
        </authorList>
    </citation>
    <scope>NUCLEOTIDE SEQUENCE [LARGE SCALE GENOMIC DNA]</scope>
    <source>
        <strain evidence="2">DSM 27989</strain>
    </source>
</reference>
<evidence type="ECO:0000313" key="3">
    <source>
        <dbReference type="Proteomes" id="UP000184120"/>
    </source>
</evidence>
<protein>
    <submittedName>
        <fullName evidence="2">Uncharacterized protein</fullName>
    </submittedName>
</protein>
<evidence type="ECO:0000313" key="1">
    <source>
        <dbReference type="EMBL" id="GGE89459.1"/>
    </source>
</evidence>
<dbReference type="EMBL" id="FRBH01000004">
    <property type="protein sequence ID" value="SHK86992.1"/>
    <property type="molecule type" value="Genomic_DNA"/>
</dbReference>
<dbReference type="AlphaFoldDB" id="A0A1M6VZR3"/>
<reference evidence="1" key="1">
    <citation type="journal article" date="2014" name="Int. J. Syst. Evol. Microbiol.">
        <title>Complete genome of a new Firmicutes species belonging to the dominant human colonic microbiota ('Ruminococcus bicirculans') reveals two chromosomes and a selective capacity to utilize plant glucans.</title>
        <authorList>
            <consortium name="NISC Comparative Sequencing Program"/>
            <person name="Wegmann U."/>
            <person name="Louis P."/>
            <person name="Goesmann A."/>
            <person name="Henrissat B."/>
            <person name="Duncan S.H."/>
            <person name="Flint H.J."/>
        </authorList>
    </citation>
    <scope>NUCLEOTIDE SEQUENCE</scope>
    <source>
        <strain evidence="1">CGMCC 1.12707</strain>
    </source>
</reference>
<accession>A0A1M6VZR3</accession>
<keyword evidence="4" id="KW-1185">Reference proteome</keyword>
<reference evidence="4" key="4">
    <citation type="journal article" date="2019" name="Int. J. Syst. Evol. Microbiol.">
        <title>The Global Catalogue of Microorganisms (GCM) 10K type strain sequencing project: providing services to taxonomists for standard genome sequencing and annotation.</title>
        <authorList>
            <consortium name="The Broad Institute Genomics Platform"/>
            <consortium name="The Broad Institute Genome Sequencing Center for Infectious Disease"/>
            <person name="Wu L."/>
            <person name="Ma J."/>
        </authorList>
    </citation>
    <scope>NUCLEOTIDE SEQUENCE [LARGE SCALE GENOMIC DNA]</scope>
    <source>
        <strain evidence="4">CGMCC 1.12707</strain>
    </source>
</reference>
<dbReference type="Proteomes" id="UP000184120">
    <property type="component" value="Unassembled WGS sequence"/>
</dbReference>
<reference evidence="1" key="5">
    <citation type="submission" date="2024-05" db="EMBL/GenBank/DDBJ databases">
        <authorList>
            <person name="Sun Q."/>
            <person name="Zhou Y."/>
        </authorList>
    </citation>
    <scope>NUCLEOTIDE SEQUENCE</scope>
    <source>
        <strain evidence="1">CGMCC 1.12707</strain>
    </source>
</reference>
<gene>
    <name evidence="1" type="ORF">GCM10010984_03870</name>
    <name evidence="2" type="ORF">SAMN05443634_104104</name>
</gene>
<proteinExistence type="predicted"/>
<organism evidence="2 3">
    <name type="scientific">Chishuiella changwenlii</name>
    <dbReference type="NCBI Taxonomy" id="1434701"/>
    <lineage>
        <taxon>Bacteria</taxon>
        <taxon>Pseudomonadati</taxon>
        <taxon>Bacteroidota</taxon>
        <taxon>Flavobacteriia</taxon>
        <taxon>Flavobacteriales</taxon>
        <taxon>Weeksellaceae</taxon>
        <taxon>Chishuiella</taxon>
    </lineage>
</organism>